<dbReference type="EMBL" id="JBFNXQ010000070">
    <property type="protein sequence ID" value="MEX5720409.1"/>
    <property type="molecule type" value="Genomic_DNA"/>
</dbReference>
<dbReference type="InterPro" id="IPR040442">
    <property type="entry name" value="Pyrv_kinase-like_dom_sf"/>
</dbReference>
<dbReference type="GO" id="GO:0016829">
    <property type="term" value="F:lyase activity"/>
    <property type="evidence" value="ECO:0007669"/>
    <property type="project" value="UniProtKB-KW"/>
</dbReference>
<name>A0ABV3XIJ6_9ACTN</name>
<dbReference type="InterPro" id="IPR015813">
    <property type="entry name" value="Pyrv/PenolPyrv_kinase-like_dom"/>
</dbReference>
<evidence type="ECO:0000313" key="2">
    <source>
        <dbReference type="Proteomes" id="UP001560045"/>
    </source>
</evidence>
<keyword evidence="1" id="KW-0456">Lyase</keyword>
<sequence>MDTYWLGEDADLAATLDRARRYVAAGADGVFVPGRLTEAQIAALTAELPVPVNVLAGDHPLPRLAELGVRRVSTGSLLFRAALDAAVAVAGRLRDGEPAPPATPYAEVDARTVAHGG</sequence>
<protein>
    <submittedName>
        <fullName evidence="1">Isocitrate lyase/phosphoenolpyruvate mutase family protein</fullName>
    </submittedName>
</protein>
<gene>
    <name evidence="1" type="ORF">ABQ292_18760</name>
</gene>
<dbReference type="RefSeq" id="WP_369209206.1">
    <property type="nucleotide sequence ID" value="NZ_JBFNXQ010000070.1"/>
</dbReference>
<organism evidence="1 2">
    <name type="scientific">Geodermatophilus maliterrae</name>
    <dbReference type="NCBI Taxonomy" id="3162531"/>
    <lineage>
        <taxon>Bacteria</taxon>
        <taxon>Bacillati</taxon>
        <taxon>Actinomycetota</taxon>
        <taxon>Actinomycetes</taxon>
        <taxon>Geodermatophilales</taxon>
        <taxon>Geodermatophilaceae</taxon>
        <taxon>Geodermatophilus</taxon>
    </lineage>
</organism>
<dbReference type="SUPFAM" id="SSF51621">
    <property type="entry name" value="Phosphoenolpyruvate/pyruvate domain"/>
    <property type="match status" value="1"/>
</dbReference>
<dbReference type="Proteomes" id="UP001560045">
    <property type="component" value="Unassembled WGS sequence"/>
</dbReference>
<evidence type="ECO:0000313" key="1">
    <source>
        <dbReference type="EMBL" id="MEX5720409.1"/>
    </source>
</evidence>
<dbReference type="Gene3D" id="3.20.20.60">
    <property type="entry name" value="Phosphoenolpyruvate-binding domains"/>
    <property type="match status" value="1"/>
</dbReference>
<accession>A0ABV3XIJ6</accession>
<comment type="caution">
    <text evidence="1">The sequence shown here is derived from an EMBL/GenBank/DDBJ whole genome shotgun (WGS) entry which is preliminary data.</text>
</comment>
<reference evidence="1 2" key="1">
    <citation type="submission" date="2024-06" db="EMBL/GenBank/DDBJ databases">
        <title>Draft genome sequence of Geodermatophilus badlandi, a novel member of the Geodermatophilaceae isolated from badland sedimentary rocks in the Red desert, Wyoming, USA.</title>
        <authorList>
            <person name="Ben Tekaya S."/>
            <person name="Nouioui I."/>
            <person name="Flores G.M."/>
            <person name="Shaal M.N."/>
            <person name="Bredoire F."/>
            <person name="Basile F."/>
            <person name="Van Diepen L."/>
            <person name="Ward N.L."/>
        </authorList>
    </citation>
    <scope>NUCLEOTIDE SEQUENCE [LARGE SCALE GENOMIC DNA]</scope>
    <source>
        <strain evidence="1 2">WL48A</strain>
    </source>
</reference>
<keyword evidence="2" id="KW-1185">Reference proteome</keyword>
<dbReference type="Pfam" id="PF13714">
    <property type="entry name" value="PEP_mutase"/>
    <property type="match status" value="1"/>
</dbReference>
<proteinExistence type="predicted"/>